<dbReference type="InParanoid" id="A0A090CWW3"/>
<dbReference type="EMBL" id="FO904942">
    <property type="protein sequence ID" value="CDP32324.1"/>
    <property type="molecule type" value="Genomic_DNA"/>
</dbReference>
<reference evidence="2 3" key="1">
    <citation type="journal article" date="2008" name="Genome Biol.">
        <title>The genome sequence of the model ascomycete fungus Podospora anserina.</title>
        <authorList>
            <person name="Espagne E."/>
            <person name="Lespinet O."/>
            <person name="Malagnac F."/>
            <person name="Da Silva C."/>
            <person name="Jaillon O."/>
            <person name="Porcel B.M."/>
            <person name="Couloux A."/>
            <person name="Aury J.-M."/>
            <person name="Segurens B."/>
            <person name="Poulain J."/>
            <person name="Anthouard V."/>
            <person name="Grossetete S."/>
            <person name="Khalili H."/>
            <person name="Coppin E."/>
            <person name="Dequard-Chablat M."/>
            <person name="Picard M."/>
            <person name="Contamine V."/>
            <person name="Arnaise S."/>
            <person name="Bourdais A."/>
            <person name="Berteaux-Lecellier V."/>
            <person name="Gautheret D."/>
            <person name="de Vries R.P."/>
            <person name="Battaglia E."/>
            <person name="Coutinho P.M."/>
            <person name="Danchin E.G.J."/>
            <person name="Henrissat B."/>
            <person name="El Khoury R."/>
            <person name="Sainsard-Chanet A."/>
            <person name="Boivin A."/>
            <person name="Pinan-Lucarre B."/>
            <person name="Sellem C.H."/>
            <person name="Debuchy R."/>
            <person name="Wincker P."/>
            <person name="Weissenbach J."/>
            <person name="Silar P."/>
        </authorList>
    </citation>
    <scope>NUCLEOTIDE SEQUENCE [LARGE SCALE GENOMIC DNA]</scope>
    <source>
        <strain evidence="3">S / ATCC MYA-4624 / DSM 980 / FGSC 10383</strain>
    </source>
</reference>
<dbReference type="Gene3D" id="3.10.129.10">
    <property type="entry name" value="Hotdog Thioesterase"/>
    <property type="match status" value="1"/>
</dbReference>
<dbReference type="SUPFAM" id="SSF54637">
    <property type="entry name" value="Thioesterase/thiol ester dehydrase-isomerase"/>
    <property type="match status" value="1"/>
</dbReference>
<evidence type="ECO:0000313" key="3">
    <source>
        <dbReference type="Proteomes" id="UP000001197"/>
    </source>
</evidence>
<dbReference type="FunCoup" id="A0A090CWW3">
    <property type="interactions" value="44"/>
</dbReference>
<evidence type="ECO:0008006" key="4">
    <source>
        <dbReference type="Google" id="ProtNLM"/>
    </source>
</evidence>
<name>A0A090CWW3_PODAN</name>
<keyword evidence="3" id="KW-1185">Reference proteome</keyword>
<proteinExistence type="predicted"/>
<feature type="region of interest" description="Disordered" evidence="1">
    <location>
        <begin position="1"/>
        <end position="39"/>
    </location>
</feature>
<evidence type="ECO:0000256" key="1">
    <source>
        <dbReference type="SAM" id="MobiDB-lite"/>
    </source>
</evidence>
<dbReference type="Proteomes" id="UP000001197">
    <property type="component" value="Chromosome 7"/>
</dbReference>
<dbReference type="PANTHER" id="PTHR28152">
    <property type="entry name" value="HYDROXYACYL-THIOESTER DEHYDRATASE TYPE 2, MITOCHONDRIAL"/>
    <property type="match status" value="1"/>
</dbReference>
<accession>A0A090CWW3</accession>
<organism evidence="2 3">
    <name type="scientific">Podospora anserina (strain S / ATCC MYA-4624 / DSM 980 / FGSC 10383)</name>
    <name type="common">Pleurage anserina</name>
    <dbReference type="NCBI Taxonomy" id="515849"/>
    <lineage>
        <taxon>Eukaryota</taxon>
        <taxon>Fungi</taxon>
        <taxon>Dikarya</taxon>
        <taxon>Ascomycota</taxon>
        <taxon>Pezizomycotina</taxon>
        <taxon>Sordariomycetes</taxon>
        <taxon>Sordariomycetidae</taxon>
        <taxon>Sordariales</taxon>
        <taxon>Podosporaceae</taxon>
        <taxon>Podospora</taxon>
        <taxon>Podospora anserina</taxon>
    </lineage>
</organism>
<evidence type="ECO:0000313" key="2">
    <source>
        <dbReference type="EMBL" id="CDP32324.1"/>
    </source>
</evidence>
<dbReference type="GO" id="GO:0019171">
    <property type="term" value="F:(3R)-hydroxyacyl-[acyl-carrier-protein] dehydratase activity"/>
    <property type="evidence" value="ECO:0007669"/>
    <property type="project" value="TreeGrafter"/>
</dbReference>
<dbReference type="PANTHER" id="PTHR28152:SF1">
    <property type="entry name" value="HYDROXYACYL-THIOESTER DEHYDRATASE TYPE 2, MITOCHONDRIAL"/>
    <property type="match status" value="1"/>
</dbReference>
<dbReference type="AlphaFoldDB" id="A0A090CWW3"/>
<dbReference type="InterPro" id="IPR029069">
    <property type="entry name" value="HotDog_dom_sf"/>
</dbReference>
<sequence>MRSIRPLLTHHLRLRPPPRLPHLLTPHDQKPYSSSPLPPPPLINPESYLASARQKFVSQPPKIISATLTRSKADQLTLALEDANPAFRQSHGEFENGDPLPQGYHMVYFEPKISSYQPMADGTDPYHFPGGPFARRMWVGGEVDFEREYMGCMLLGEGGKETKAECREWVESEGVEVKGGKVFVEVGREYFAVTGEEKVKVLTEKRRLVFLRPLEEELARQVERLRLGDKKAVERKKIKVPWRPFFSFSLRPDAQFLSLFSVLTSNAHRIHLDSKYARVEEGYKDVLVHGPLTLVLMLEGLASYLHKSGKEKRRWIKSMSYRNLAPLFKGDEVRVCGALAKSQGGGEGEEEWVVWIEDFEGGLAVKGSATVVGRQVMGS</sequence>
<protein>
    <recommendedName>
        <fullName evidence="4">Hydroxyacyl-thioester dehydratase type 2, mitochondrial</fullName>
    </recommendedName>
</protein>
<dbReference type="InterPro" id="IPR052741">
    <property type="entry name" value="Mitochondrial_HTD2"/>
</dbReference>
<reference evidence="3" key="2">
    <citation type="journal article" date="2014" name="Genetics">
        <title>Maintaining two mating types: Structure of the mating type locus and its role in heterokaryosis in Podospora anserina.</title>
        <authorList>
            <person name="Grognet P."/>
            <person name="Bidard F."/>
            <person name="Kuchly C."/>
            <person name="Tong L.C.H."/>
            <person name="Coppin E."/>
            <person name="Benkhali J.A."/>
            <person name="Couloux A."/>
            <person name="Wincker P."/>
            <person name="Debuchy R."/>
            <person name="Silar P."/>
        </authorList>
    </citation>
    <scope>GENOME REANNOTATION</scope>
    <source>
        <strain evidence="3">S / ATCC MYA-4624 / DSM 980 / FGSC 10383</strain>
    </source>
</reference>
<dbReference type="STRING" id="515849.A0A090CWW3"/>
<dbReference type="GO" id="GO:0005739">
    <property type="term" value="C:mitochondrion"/>
    <property type="evidence" value="ECO:0007669"/>
    <property type="project" value="TreeGrafter"/>
</dbReference>